<feature type="domain" description="Methyltransferase" evidence="3">
    <location>
        <begin position="40"/>
        <end position="92"/>
    </location>
</feature>
<dbReference type="InterPro" id="IPR051052">
    <property type="entry name" value="Diverse_substrate_MTase"/>
</dbReference>
<dbReference type="GO" id="GO:0032259">
    <property type="term" value="P:methylation"/>
    <property type="evidence" value="ECO:0007669"/>
    <property type="project" value="UniProtKB-KW"/>
</dbReference>
<evidence type="ECO:0000313" key="5">
    <source>
        <dbReference type="Proteomes" id="UP000186004"/>
    </source>
</evidence>
<evidence type="ECO:0000259" key="3">
    <source>
        <dbReference type="Pfam" id="PF13649"/>
    </source>
</evidence>
<keyword evidence="1 4" id="KW-0489">Methyltransferase</keyword>
<dbReference type="Gene3D" id="3.40.50.150">
    <property type="entry name" value="Vaccinia Virus protein VP39"/>
    <property type="match status" value="1"/>
</dbReference>
<dbReference type="OrthoDB" id="9797252at2"/>
<dbReference type="RefSeq" id="WP_084753405.1">
    <property type="nucleotide sequence ID" value="NZ_FTNF01000030.1"/>
</dbReference>
<dbReference type="GO" id="GO:0008168">
    <property type="term" value="F:methyltransferase activity"/>
    <property type="evidence" value="ECO:0007669"/>
    <property type="project" value="UniProtKB-KW"/>
</dbReference>
<dbReference type="CDD" id="cd02440">
    <property type="entry name" value="AdoMet_MTases"/>
    <property type="match status" value="1"/>
</dbReference>
<dbReference type="InterPro" id="IPR041698">
    <property type="entry name" value="Methyltransf_25"/>
</dbReference>
<keyword evidence="5" id="KW-1185">Reference proteome</keyword>
<dbReference type="Pfam" id="PF13649">
    <property type="entry name" value="Methyltransf_25"/>
    <property type="match status" value="1"/>
</dbReference>
<name>A0A1N7F3N6_9ACTN</name>
<dbReference type="Proteomes" id="UP000186004">
    <property type="component" value="Unassembled WGS sequence"/>
</dbReference>
<accession>A0A1N7F3N6</accession>
<dbReference type="EMBL" id="FTNF01000030">
    <property type="protein sequence ID" value="SIR94825.1"/>
    <property type="molecule type" value="Genomic_DNA"/>
</dbReference>
<dbReference type="SUPFAM" id="SSF53335">
    <property type="entry name" value="S-adenosyl-L-methionine-dependent methyltransferases"/>
    <property type="match status" value="1"/>
</dbReference>
<protein>
    <submittedName>
        <fullName evidence="4">Methyltransferase domain-containing protein</fullName>
    </submittedName>
</protein>
<dbReference type="STRING" id="1198245.SAMN05444858_1303"/>
<proteinExistence type="predicted"/>
<organism evidence="4 5">
    <name type="scientific">Micromonospora avicenniae</name>
    <dbReference type="NCBI Taxonomy" id="1198245"/>
    <lineage>
        <taxon>Bacteria</taxon>
        <taxon>Bacillati</taxon>
        <taxon>Actinomycetota</taxon>
        <taxon>Actinomycetes</taxon>
        <taxon>Micromonosporales</taxon>
        <taxon>Micromonosporaceae</taxon>
        <taxon>Micromonospora</taxon>
    </lineage>
</organism>
<keyword evidence="2 4" id="KW-0808">Transferase</keyword>
<evidence type="ECO:0000313" key="4">
    <source>
        <dbReference type="EMBL" id="SIR94825.1"/>
    </source>
</evidence>
<sequence>MGAGFSGDVATYYARHRLSYPPEVLDAIVGAYRLGPGDTVVELGCGTGQMSLPLASQVGTVVGVDPEPDMLALARRAALNAERANAAWLLGRVSKCV</sequence>
<dbReference type="InterPro" id="IPR029063">
    <property type="entry name" value="SAM-dependent_MTases_sf"/>
</dbReference>
<dbReference type="PANTHER" id="PTHR44942">
    <property type="entry name" value="METHYLTRANSF_11 DOMAIN-CONTAINING PROTEIN"/>
    <property type="match status" value="1"/>
</dbReference>
<dbReference type="PANTHER" id="PTHR44942:SF4">
    <property type="entry name" value="METHYLTRANSFERASE TYPE 11 DOMAIN-CONTAINING PROTEIN"/>
    <property type="match status" value="1"/>
</dbReference>
<evidence type="ECO:0000256" key="2">
    <source>
        <dbReference type="ARBA" id="ARBA00022679"/>
    </source>
</evidence>
<gene>
    <name evidence="4" type="ORF">SAMN05444858_1303</name>
</gene>
<dbReference type="AlphaFoldDB" id="A0A1N7F3N6"/>
<reference evidence="4 5" key="1">
    <citation type="submission" date="2017-01" db="EMBL/GenBank/DDBJ databases">
        <authorList>
            <person name="Mah S.A."/>
            <person name="Swanson W.J."/>
            <person name="Moy G.W."/>
            <person name="Vacquier V.D."/>
        </authorList>
    </citation>
    <scope>NUCLEOTIDE SEQUENCE [LARGE SCALE GENOMIC DNA]</scope>
    <source>
        <strain evidence="4 5">DSM 45758</strain>
    </source>
</reference>
<evidence type="ECO:0000256" key="1">
    <source>
        <dbReference type="ARBA" id="ARBA00022603"/>
    </source>
</evidence>